<evidence type="ECO:0000256" key="6">
    <source>
        <dbReference type="ARBA" id="ARBA00023122"/>
    </source>
</evidence>
<evidence type="ECO:0000256" key="4">
    <source>
        <dbReference type="ARBA" id="ARBA00022840"/>
    </source>
</evidence>
<keyword evidence="8" id="KW-1003">Cell membrane</keyword>
<proteinExistence type="inferred from homology"/>
<gene>
    <name evidence="11" type="primary">proV</name>
    <name evidence="11" type="ORF">NCTC12020_01522</name>
</gene>
<keyword evidence="2 8" id="KW-0813">Transport</keyword>
<feature type="domain" description="CBS" evidence="10">
    <location>
        <begin position="314"/>
        <end position="373"/>
    </location>
</feature>
<comment type="catalytic activity">
    <reaction evidence="8">
        <text>a quaternary ammonium(out) + ATP + H2O = a quaternary ammonium(in) + ADP + phosphate + H(+)</text>
        <dbReference type="Rhea" id="RHEA:11036"/>
        <dbReference type="ChEBI" id="CHEBI:15377"/>
        <dbReference type="ChEBI" id="CHEBI:15378"/>
        <dbReference type="ChEBI" id="CHEBI:30616"/>
        <dbReference type="ChEBI" id="CHEBI:35267"/>
        <dbReference type="ChEBI" id="CHEBI:43474"/>
        <dbReference type="ChEBI" id="CHEBI:456216"/>
    </reaction>
</comment>
<dbReference type="PANTHER" id="PTHR43869:SF1">
    <property type="entry name" value="GLYCINE BETAINE_PROLINE BETAINE TRANSPORT SYSTEM ATP-BINDING PROTEIN PROV"/>
    <property type="match status" value="1"/>
</dbReference>
<dbReference type="GO" id="GO:0031460">
    <property type="term" value="P:glycine betaine transport"/>
    <property type="evidence" value="ECO:0007669"/>
    <property type="project" value="InterPro"/>
</dbReference>
<dbReference type="GO" id="GO:0006865">
    <property type="term" value="P:amino acid transport"/>
    <property type="evidence" value="ECO:0007669"/>
    <property type="project" value="UniProtKB-UniRule"/>
</dbReference>
<comment type="subunit">
    <text evidence="8">The complex is probably composed of two ATP-binding proteins, two transmembrane proteins and a solute-binding protein.</text>
</comment>
<keyword evidence="4 8" id="KW-0067">ATP-binding</keyword>
<dbReference type="SUPFAM" id="SSF54631">
    <property type="entry name" value="CBS-domain pair"/>
    <property type="match status" value="1"/>
</dbReference>
<keyword evidence="12" id="KW-1185">Reference proteome</keyword>
<dbReference type="Gene3D" id="3.40.50.300">
    <property type="entry name" value="P-loop containing nucleotide triphosphate hydrolases"/>
    <property type="match status" value="1"/>
</dbReference>
<dbReference type="OrthoDB" id="9802264at2"/>
<name>A0A380NNH3_9FIRM</name>
<evidence type="ECO:0000256" key="8">
    <source>
        <dbReference type="RuleBase" id="RU369116"/>
    </source>
</evidence>
<dbReference type="InterPro" id="IPR005892">
    <property type="entry name" value="Gly-betaine_transp_ATP-bd"/>
</dbReference>
<dbReference type="PROSITE" id="PS00211">
    <property type="entry name" value="ABC_TRANSPORTER_1"/>
    <property type="match status" value="1"/>
</dbReference>
<dbReference type="PROSITE" id="PS51371">
    <property type="entry name" value="CBS"/>
    <property type="match status" value="1"/>
</dbReference>
<evidence type="ECO:0000313" key="12">
    <source>
        <dbReference type="Proteomes" id="UP000255367"/>
    </source>
</evidence>
<dbReference type="InterPro" id="IPR027417">
    <property type="entry name" value="P-loop_NTPase"/>
</dbReference>
<dbReference type="EMBL" id="UHIO01000001">
    <property type="protein sequence ID" value="SUP44135.1"/>
    <property type="molecule type" value="Genomic_DNA"/>
</dbReference>
<dbReference type="GO" id="GO:0005886">
    <property type="term" value="C:plasma membrane"/>
    <property type="evidence" value="ECO:0007669"/>
    <property type="project" value="UniProtKB-SubCell"/>
</dbReference>
<dbReference type="AlphaFoldDB" id="A0A380NNH3"/>
<dbReference type="SUPFAM" id="SSF52540">
    <property type="entry name" value="P-loop containing nucleoside triphosphate hydrolases"/>
    <property type="match status" value="1"/>
</dbReference>
<evidence type="ECO:0000259" key="10">
    <source>
        <dbReference type="PROSITE" id="PS51371"/>
    </source>
</evidence>
<evidence type="ECO:0000256" key="1">
    <source>
        <dbReference type="ARBA" id="ARBA00005417"/>
    </source>
</evidence>
<keyword evidence="5" id="KW-0029">Amino-acid transport</keyword>
<dbReference type="InterPro" id="IPR046342">
    <property type="entry name" value="CBS_dom_sf"/>
</dbReference>
<dbReference type="InterPro" id="IPR003593">
    <property type="entry name" value="AAA+_ATPase"/>
</dbReference>
<dbReference type="GO" id="GO:0016887">
    <property type="term" value="F:ATP hydrolysis activity"/>
    <property type="evidence" value="ECO:0007669"/>
    <property type="project" value="UniProtKB-UniRule"/>
</dbReference>
<dbReference type="InterPro" id="IPR017871">
    <property type="entry name" value="ABC_transporter-like_CS"/>
</dbReference>
<dbReference type="PANTHER" id="PTHR43869">
    <property type="entry name" value="GLYCINE BETAINE/PROLINE BETAINE TRANSPORT SYSTEM ATP-BINDING PROTEIN PROV"/>
    <property type="match status" value="1"/>
</dbReference>
<accession>A0A380NNH3</accession>
<dbReference type="Proteomes" id="UP000255367">
    <property type="component" value="Unassembled WGS sequence"/>
</dbReference>
<dbReference type="InterPro" id="IPR000644">
    <property type="entry name" value="CBS_dom"/>
</dbReference>
<dbReference type="RefSeq" id="WP_115310646.1">
    <property type="nucleotide sequence ID" value="NZ_UHIO01000001.1"/>
</dbReference>
<dbReference type="InterPro" id="IPR051921">
    <property type="entry name" value="ABC_osmolyte_uptake_ATP-bind"/>
</dbReference>
<evidence type="ECO:0000256" key="3">
    <source>
        <dbReference type="ARBA" id="ARBA00022741"/>
    </source>
</evidence>
<keyword evidence="8" id="KW-0472">Membrane</keyword>
<dbReference type="GO" id="GO:0015418">
    <property type="term" value="F:ABC-type quaternary ammonium compound transporting activity"/>
    <property type="evidence" value="ECO:0007669"/>
    <property type="project" value="UniProtKB-EC"/>
</dbReference>
<comment type="similarity">
    <text evidence="1 8">Belongs to the ABC transporter superfamily.</text>
</comment>
<evidence type="ECO:0000256" key="5">
    <source>
        <dbReference type="ARBA" id="ARBA00022970"/>
    </source>
</evidence>
<protein>
    <recommendedName>
        <fullName evidence="8">Quaternary amine transport ATP-binding protein</fullName>
        <ecNumber evidence="8">7.6.2.9</ecNumber>
    </recommendedName>
</protein>
<dbReference type="Pfam" id="PF00571">
    <property type="entry name" value="CBS"/>
    <property type="match status" value="1"/>
</dbReference>
<dbReference type="PROSITE" id="PS50893">
    <property type="entry name" value="ABC_TRANSPORTER_2"/>
    <property type="match status" value="1"/>
</dbReference>
<dbReference type="GO" id="GO:0005524">
    <property type="term" value="F:ATP binding"/>
    <property type="evidence" value="ECO:0007669"/>
    <property type="project" value="UniProtKB-UniRule"/>
</dbReference>
<keyword evidence="3 8" id="KW-0547">Nucleotide-binding</keyword>
<dbReference type="EC" id="7.6.2.9" evidence="8"/>
<comment type="subcellular location">
    <subcellularLocation>
        <location evidence="8">Cell inner membrane</location>
        <topology evidence="8">Peripheral membrane protein</topology>
    </subcellularLocation>
</comment>
<evidence type="ECO:0000256" key="2">
    <source>
        <dbReference type="ARBA" id="ARBA00022448"/>
    </source>
</evidence>
<feature type="domain" description="ABC transporter" evidence="9">
    <location>
        <begin position="2"/>
        <end position="235"/>
    </location>
</feature>
<keyword evidence="6 7" id="KW-0129">CBS domain</keyword>
<evidence type="ECO:0000256" key="7">
    <source>
        <dbReference type="PROSITE-ProRule" id="PRU00703"/>
    </source>
</evidence>
<dbReference type="Gene3D" id="3.10.580.10">
    <property type="entry name" value="CBS-domain"/>
    <property type="match status" value="1"/>
</dbReference>
<keyword evidence="8" id="KW-0997">Cell inner membrane</keyword>
<sequence>MIEIKNVKKRYGKKEVLHDITLSIPDGEIVSLIGGSGCGKSTLLKMINRLIPITGGDIFVNGENVHDIEPVALRRKIGYVIQQTGLFPHMTIRRNLELVMDLHKMPQEGRTEKIKEMMDLVDLSHDLLERYPVELSGGQQQRVGVARALIVDPDVILMDEPFSAIDPITRVSLQDELRSLQETLKKTIVFVTHDMDEAIKISDRICLMREGHVEQYDTPEQILRNPATPYVESFIGKNRIWNSPEFIKAEDIMIEATNIGYPSDSLLRCMKKIKDIPQDFLIIVDRGTRRFRGLVNARMIREQDSLQGPVSEIMAQPQTVAHIGDSLLDVVETIQTLHRPYMLVLDDSERLAGVITQSSLITTLGSQYVDDAEVI</sequence>
<dbReference type="FunFam" id="3.40.50.300:FF:000425">
    <property type="entry name" value="Probable ABC transporter, ATP-binding subunit"/>
    <property type="match status" value="1"/>
</dbReference>
<dbReference type="NCBIfam" id="TIGR01186">
    <property type="entry name" value="proV"/>
    <property type="match status" value="1"/>
</dbReference>
<dbReference type="SMART" id="SM00382">
    <property type="entry name" value="AAA"/>
    <property type="match status" value="1"/>
</dbReference>
<dbReference type="Pfam" id="PF00005">
    <property type="entry name" value="ABC_tran"/>
    <property type="match status" value="1"/>
</dbReference>
<reference evidence="11 12" key="1">
    <citation type="submission" date="2018-06" db="EMBL/GenBank/DDBJ databases">
        <authorList>
            <consortium name="Pathogen Informatics"/>
            <person name="Doyle S."/>
        </authorList>
    </citation>
    <scope>NUCLEOTIDE SEQUENCE [LARGE SCALE GENOMIC DNA]</scope>
    <source>
        <strain evidence="11 12">NCTC12020</strain>
    </source>
</reference>
<dbReference type="InterPro" id="IPR003439">
    <property type="entry name" value="ABC_transporter-like_ATP-bd"/>
</dbReference>
<evidence type="ECO:0000313" key="11">
    <source>
        <dbReference type="EMBL" id="SUP44135.1"/>
    </source>
</evidence>
<organism evidence="11 12">
    <name type="scientific">Veillonella criceti</name>
    <dbReference type="NCBI Taxonomy" id="103891"/>
    <lineage>
        <taxon>Bacteria</taxon>
        <taxon>Bacillati</taxon>
        <taxon>Bacillota</taxon>
        <taxon>Negativicutes</taxon>
        <taxon>Veillonellales</taxon>
        <taxon>Veillonellaceae</taxon>
        <taxon>Veillonella</taxon>
    </lineage>
</organism>
<evidence type="ECO:0000259" key="9">
    <source>
        <dbReference type="PROSITE" id="PS50893"/>
    </source>
</evidence>